<evidence type="ECO:0000313" key="1">
    <source>
        <dbReference type="EMBL" id="QDV17135.1"/>
    </source>
</evidence>
<dbReference type="Proteomes" id="UP000320839">
    <property type="component" value="Chromosome"/>
</dbReference>
<dbReference type="EMBL" id="CP036317">
    <property type="protein sequence ID" value="QDV17135.1"/>
    <property type="molecule type" value="Genomic_DNA"/>
</dbReference>
<reference evidence="1 2" key="1">
    <citation type="submission" date="2019-02" db="EMBL/GenBank/DDBJ databases">
        <title>Deep-cultivation of Planctomycetes and their phenomic and genomic characterization uncovers novel biology.</title>
        <authorList>
            <person name="Wiegand S."/>
            <person name="Jogler M."/>
            <person name="Boedeker C."/>
            <person name="Pinto D."/>
            <person name="Vollmers J."/>
            <person name="Rivas-Marin E."/>
            <person name="Kohn T."/>
            <person name="Peeters S.H."/>
            <person name="Heuer A."/>
            <person name="Rast P."/>
            <person name="Oberbeckmann S."/>
            <person name="Bunk B."/>
            <person name="Jeske O."/>
            <person name="Meyerdierks A."/>
            <person name="Storesund J.E."/>
            <person name="Kallscheuer N."/>
            <person name="Luecker S."/>
            <person name="Lage O.M."/>
            <person name="Pohl T."/>
            <person name="Merkel B.J."/>
            <person name="Hornburger P."/>
            <person name="Mueller R.-W."/>
            <person name="Bruemmer F."/>
            <person name="Labrenz M."/>
            <person name="Spormann A.M."/>
            <person name="Op den Camp H."/>
            <person name="Overmann J."/>
            <person name="Amann R."/>
            <person name="Jetten M.S.M."/>
            <person name="Mascher T."/>
            <person name="Medema M.H."/>
            <person name="Devos D.P."/>
            <person name="Kaster A.-K."/>
            <person name="Ovreas L."/>
            <person name="Rohde M."/>
            <person name="Galperin M.Y."/>
            <person name="Jogler C."/>
        </authorList>
    </citation>
    <scope>NUCLEOTIDE SEQUENCE [LARGE SCALE GENOMIC DNA]</scope>
    <source>
        <strain evidence="1 2">Pan153</strain>
    </source>
</reference>
<evidence type="ECO:0000313" key="2">
    <source>
        <dbReference type="Proteomes" id="UP000320839"/>
    </source>
</evidence>
<organism evidence="1 2">
    <name type="scientific">Gimesia panareensis</name>
    <dbReference type="NCBI Taxonomy" id="2527978"/>
    <lineage>
        <taxon>Bacteria</taxon>
        <taxon>Pseudomonadati</taxon>
        <taxon>Planctomycetota</taxon>
        <taxon>Planctomycetia</taxon>
        <taxon>Planctomycetales</taxon>
        <taxon>Planctomycetaceae</taxon>
        <taxon>Gimesia</taxon>
    </lineage>
</organism>
<dbReference type="AlphaFoldDB" id="A0A518FLJ1"/>
<name>A0A518FLJ1_9PLAN</name>
<accession>A0A518FLJ1</accession>
<dbReference type="RefSeq" id="WP_145455116.1">
    <property type="nucleotide sequence ID" value="NZ_CP036317.1"/>
</dbReference>
<proteinExistence type="predicted"/>
<sequence length="191" mass="21888">MAFPNTTLVPSGGQILAHIFENRHTGLARGLFWSISIKFEPISYGGDEYTCSMMCEWIPWRLRNWLELDGRRLSVDYGEEGIESSFYLTEHDIGTHTELALRHQSENLFETQVKMVVDFYGFHNGDENPQMQIDATVALPFLGVLVIPDNLFPKPTTEQELRDVAADFIDLTSFRSSEPWRTHGSIFPPKF</sequence>
<protein>
    <submittedName>
        <fullName evidence="1">Uncharacterized protein</fullName>
    </submittedName>
</protein>
<dbReference type="OrthoDB" id="9996434at2"/>
<gene>
    <name evidence="1" type="ORF">Pan153_17700</name>
</gene>